<dbReference type="Proteomes" id="UP000177354">
    <property type="component" value="Unassembled WGS sequence"/>
</dbReference>
<dbReference type="GO" id="GO:0030288">
    <property type="term" value="C:outer membrane-bounded periplasmic space"/>
    <property type="evidence" value="ECO:0007669"/>
    <property type="project" value="TreeGrafter"/>
</dbReference>
<feature type="transmembrane region" description="Helical" evidence="18">
    <location>
        <begin position="93"/>
        <end position="112"/>
    </location>
</feature>
<dbReference type="Gene3D" id="3.40.710.10">
    <property type="entry name" value="DD-peptidase/beta-lactamase superfamily"/>
    <property type="match status" value="1"/>
</dbReference>
<feature type="compositionally biased region" description="Basic residues" evidence="17">
    <location>
        <begin position="1"/>
        <end position="11"/>
    </location>
</feature>
<keyword evidence="18" id="KW-1133">Transmembrane helix</keyword>
<dbReference type="InterPro" id="IPR012338">
    <property type="entry name" value="Beta-lactam/transpept-like"/>
</dbReference>
<evidence type="ECO:0000256" key="4">
    <source>
        <dbReference type="ARBA" id="ARBA00022475"/>
    </source>
</evidence>
<dbReference type="AlphaFoldDB" id="A0A1F5Z7D0"/>
<keyword evidence="14" id="KW-0961">Cell wall biogenesis/degradation</keyword>
<dbReference type="NCBIfam" id="TIGR02074">
    <property type="entry name" value="PBP_1a_fam"/>
    <property type="match status" value="1"/>
</dbReference>
<dbReference type="GO" id="GO:0009252">
    <property type="term" value="P:peptidoglycan biosynthetic process"/>
    <property type="evidence" value="ECO:0007669"/>
    <property type="project" value="UniProtKB-KW"/>
</dbReference>
<keyword evidence="18" id="KW-0812">Transmembrane</keyword>
<proteinExistence type="inferred from homology"/>
<dbReference type="FunFam" id="1.10.3810.10:FF:000001">
    <property type="entry name" value="Penicillin-binding protein 1A"/>
    <property type="match status" value="1"/>
</dbReference>
<comment type="caution">
    <text evidence="21">The sequence shown here is derived from an EMBL/GenBank/DDBJ whole genome shotgun (WGS) entry which is preliminary data.</text>
</comment>
<dbReference type="InterPro" id="IPR001460">
    <property type="entry name" value="PCN-bd_Tpept"/>
</dbReference>
<evidence type="ECO:0000313" key="22">
    <source>
        <dbReference type="Proteomes" id="UP000177354"/>
    </source>
</evidence>
<keyword evidence="4" id="KW-1003">Cell membrane</keyword>
<evidence type="ECO:0000259" key="19">
    <source>
        <dbReference type="Pfam" id="PF00905"/>
    </source>
</evidence>
<name>A0A1F5Z7D0_9BACT</name>
<dbReference type="GO" id="GO:0071555">
    <property type="term" value="P:cell wall organization"/>
    <property type="evidence" value="ECO:0007669"/>
    <property type="project" value="UniProtKB-KW"/>
</dbReference>
<evidence type="ECO:0000256" key="6">
    <source>
        <dbReference type="ARBA" id="ARBA00022670"/>
    </source>
</evidence>
<evidence type="ECO:0000256" key="3">
    <source>
        <dbReference type="ARBA" id="ARBA00007739"/>
    </source>
</evidence>
<dbReference type="InterPro" id="IPR036950">
    <property type="entry name" value="PBP_transglycosylase"/>
</dbReference>
<evidence type="ECO:0000256" key="9">
    <source>
        <dbReference type="ARBA" id="ARBA00022801"/>
    </source>
</evidence>
<dbReference type="PANTHER" id="PTHR32282">
    <property type="entry name" value="BINDING PROTEIN TRANSPEPTIDASE, PUTATIVE-RELATED"/>
    <property type="match status" value="1"/>
</dbReference>
<dbReference type="SUPFAM" id="SSF56601">
    <property type="entry name" value="beta-lactamase/transpeptidase-like"/>
    <property type="match status" value="1"/>
</dbReference>
<feature type="non-terminal residue" evidence="21">
    <location>
        <position position="745"/>
    </location>
</feature>
<comment type="catalytic activity">
    <reaction evidence="16">
        <text>[GlcNAc-(1-&gt;4)-Mur2Ac(oyl-L-Ala-gamma-D-Glu-L-Lys-D-Ala-D-Ala)](n)-di-trans,octa-cis-undecaprenyl diphosphate + beta-D-GlcNAc-(1-&gt;4)-Mur2Ac(oyl-L-Ala-gamma-D-Glu-L-Lys-D-Ala-D-Ala)-di-trans,octa-cis-undecaprenyl diphosphate = [GlcNAc-(1-&gt;4)-Mur2Ac(oyl-L-Ala-gamma-D-Glu-L-Lys-D-Ala-D-Ala)](n+1)-di-trans,octa-cis-undecaprenyl diphosphate + di-trans,octa-cis-undecaprenyl diphosphate + H(+)</text>
        <dbReference type="Rhea" id="RHEA:23708"/>
        <dbReference type="Rhea" id="RHEA-COMP:9602"/>
        <dbReference type="Rhea" id="RHEA-COMP:9603"/>
        <dbReference type="ChEBI" id="CHEBI:15378"/>
        <dbReference type="ChEBI" id="CHEBI:58405"/>
        <dbReference type="ChEBI" id="CHEBI:60033"/>
        <dbReference type="ChEBI" id="CHEBI:78435"/>
        <dbReference type="EC" id="2.4.99.28"/>
    </reaction>
</comment>
<evidence type="ECO:0000259" key="20">
    <source>
        <dbReference type="Pfam" id="PF00912"/>
    </source>
</evidence>
<sequence>MVKSPKKKPAIHRAGSIKSRPQKSKNKSLKKSIYTKPVLGLSDYFKNERRTKKKTSSKSKVKPFQKGKTVRHTPRYKIAGIAPIRFWKNHPRVFYSFLTVTVTFSGMLYFFVLKDLPDPREITNSKPPMTTIIRDRNGLVLYRVYNSANRVQLNYDEMPETVKQATIAIEDAGFYNHFGIDLKAILRAFLNNINQGDIDLYQGGSTITQQLVKNRFFTPVKSYQRKIKEIVMSLWLERIYSKEEILTQYLNTVGYGGPAYGIEAASQMYFDKSVKDLTLSEAAFLAGLPAAPTTFSPYGTNPQLADLRKQQVLERMFKLDFINEDQYFTAINRNITLAPQKINILAPHFVMYVKNELVNKFGEKAVEEGGMDVTTTLDLNIQRKSEEIVRKNIYQIKDRYKIGNAAVLVTDTDSGEILSMVGSVDYFDTENDGHFNAVLAKRQPGSAIKPVNYAYAFDHGFTPASTVTDAPVVYKSSGSKEIYAPVNYDGKFHGNVTLRSALANSYNIPAVKILEKIGVANMIKQGIDMGIDSWNNISPVGLSLTLGGAEVTMLDMARAYGTIANQGNKVELKSILAIRDSNSEDLTAEFYNNNNLSLVAKVEASSDGDDSTKILGQTAGQIISPLSAYWLIDILSDNLARLPAFGTYSKLSVPNHKIAVKTGTSNNFRDNWTIGFSPDYLVSAWVGNNDGSFMNKNLVSGITGAAPIWNEVMTGLLEDVEPKDFPAPTGLIPVKVCAVNGLLTC</sequence>
<evidence type="ECO:0000256" key="13">
    <source>
        <dbReference type="ARBA" id="ARBA00023268"/>
    </source>
</evidence>
<feature type="region of interest" description="Disordered" evidence="17">
    <location>
        <begin position="48"/>
        <end position="67"/>
    </location>
</feature>
<comment type="similarity">
    <text evidence="2">In the C-terminal section; belongs to the transpeptidase family.</text>
</comment>
<organism evidence="21 22">
    <name type="scientific">Candidatus Gottesmanbacteria bacterium RIFCSPHIGHO2_01_FULL_40_15</name>
    <dbReference type="NCBI Taxonomy" id="1798376"/>
    <lineage>
        <taxon>Bacteria</taxon>
        <taxon>Candidatus Gottesmaniibacteriota</taxon>
    </lineage>
</organism>
<comment type="similarity">
    <text evidence="3">In the N-terminal section; belongs to the glycosyltransferase 51 family.</text>
</comment>
<evidence type="ECO:0000256" key="7">
    <source>
        <dbReference type="ARBA" id="ARBA00022676"/>
    </source>
</evidence>
<evidence type="ECO:0000256" key="5">
    <source>
        <dbReference type="ARBA" id="ARBA00022645"/>
    </source>
</evidence>
<dbReference type="InterPro" id="IPR023346">
    <property type="entry name" value="Lysozyme-like_dom_sf"/>
</dbReference>
<dbReference type="PANTHER" id="PTHR32282:SF11">
    <property type="entry name" value="PENICILLIN-BINDING PROTEIN 1B"/>
    <property type="match status" value="1"/>
</dbReference>
<feature type="domain" description="Glycosyl transferase family 51" evidence="20">
    <location>
        <begin position="141"/>
        <end position="316"/>
    </location>
</feature>
<protein>
    <submittedName>
        <fullName evidence="21">Uncharacterized protein</fullName>
    </submittedName>
</protein>
<evidence type="ECO:0000313" key="21">
    <source>
        <dbReference type="EMBL" id="OGG08346.1"/>
    </source>
</evidence>
<keyword evidence="9" id="KW-0378">Hydrolase</keyword>
<feature type="compositionally biased region" description="Basic residues" evidence="17">
    <location>
        <begin position="20"/>
        <end position="30"/>
    </location>
</feature>
<evidence type="ECO:0000256" key="15">
    <source>
        <dbReference type="ARBA" id="ARBA00034000"/>
    </source>
</evidence>
<feature type="domain" description="Penicillin-binding protein transpeptidase" evidence="19">
    <location>
        <begin position="406"/>
        <end position="685"/>
    </location>
</feature>
<evidence type="ECO:0000256" key="18">
    <source>
        <dbReference type="SAM" id="Phobius"/>
    </source>
</evidence>
<comment type="subcellular location">
    <subcellularLocation>
        <location evidence="1">Cell membrane</location>
    </subcellularLocation>
</comment>
<comment type="catalytic activity">
    <reaction evidence="15">
        <text>Preferential cleavage: (Ac)2-L-Lys-D-Ala-|-D-Ala. Also transpeptidation of peptidyl-alanyl moieties that are N-acyl substituents of D-alanine.</text>
        <dbReference type="EC" id="3.4.16.4"/>
    </reaction>
</comment>
<dbReference type="EMBL" id="MFJF01000003">
    <property type="protein sequence ID" value="OGG08346.1"/>
    <property type="molecule type" value="Genomic_DNA"/>
</dbReference>
<keyword evidence="5" id="KW-0121">Carboxypeptidase</keyword>
<keyword evidence="8" id="KW-0808">Transferase</keyword>
<dbReference type="GO" id="GO:0008658">
    <property type="term" value="F:penicillin binding"/>
    <property type="evidence" value="ECO:0007669"/>
    <property type="project" value="InterPro"/>
</dbReference>
<dbReference type="Pfam" id="PF00912">
    <property type="entry name" value="Transgly"/>
    <property type="match status" value="1"/>
</dbReference>
<keyword evidence="10" id="KW-0133">Cell shape</keyword>
<keyword evidence="13" id="KW-0511">Multifunctional enzyme</keyword>
<dbReference type="GO" id="GO:0005886">
    <property type="term" value="C:plasma membrane"/>
    <property type="evidence" value="ECO:0007669"/>
    <property type="project" value="UniProtKB-SubCell"/>
</dbReference>
<feature type="region of interest" description="Disordered" evidence="17">
    <location>
        <begin position="1"/>
        <end position="34"/>
    </location>
</feature>
<evidence type="ECO:0000256" key="1">
    <source>
        <dbReference type="ARBA" id="ARBA00004236"/>
    </source>
</evidence>
<gene>
    <name evidence="21" type="ORF">A2777_04650</name>
</gene>
<evidence type="ECO:0000256" key="17">
    <source>
        <dbReference type="SAM" id="MobiDB-lite"/>
    </source>
</evidence>
<dbReference type="GO" id="GO:0006508">
    <property type="term" value="P:proteolysis"/>
    <property type="evidence" value="ECO:0007669"/>
    <property type="project" value="UniProtKB-KW"/>
</dbReference>
<keyword evidence="6" id="KW-0645">Protease</keyword>
<dbReference type="InterPro" id="IPR050396">
    <property type="entry name" value="Glycosyltr_51/Transpeptidase"/>
</dbReference>
<keyword evidence="7" id="KW-0328">Glycosyltransferase</keyword>
<dbReference type="InterPro" id="IPR001264">
    <property type="entry name" value="Glyco_trans_51"/>
</dbReference>
<evidence type="ECO:0000256" key="10">
    <source>
        <dbReference type="ARBA" id="ARBA00022960"/>
    </source>
</evidence>
<evidence type="ECO:0000256" key="16">
    <source>
        <dbReference type="ARBA" id="ARBA00049902"/>
    </source>
</evidence>
<evidence type="ECO:0000256" key="8">
    <source>
        <dbReference type="ARBA" id="ARBA00022679"/>
    </source>
</evidence>
<dbReference type="Gene3D" id="1.10.3810.10">
    <property type="entry name" value="Biosynthetic peptidoglycan transglycosylase-like"/>
    <property type="match status" value="1"/>
</dbReference>
<evidence type="ECO:0000256" key="11">
    <source>
        <dbReference type="ARBA" id="ARBA00022984"/>
    </source>
</evidence>
<dbReference type="GO" id="GO:0008360">
    <property type="term" value="P:regulation of cell shape"/>
    <property type="evidence" value="ECO:0007669"/>
    <property type="project" value="UniProtKB-KW"/>
</dbReference>
<keyword evidence="11" id="KW-0573">Peptidoglycan synthesis</keyword>
<dbReference type="Pfam" id="PF00905">
    <property type="entry name" value="Transpeptidase"/>
    <property type="match status" value="1"/>
</dbReference>
<dbReference type="GO" id="GO:0008955">
    <property type="term" value="F:peptidoglycan glycosyltransferase activity"/>
    <property type="evidence" value="ECO:0007669"/>
    <property type="project" value="UniProtKB-EC"/>
</dbReference>
<feature type="compositionally biased region" description="Basic residues" evidence="17">
    <location>
        <begin position="49"/>
        <end position="67"/>
    </location>
</feature>
<evidence type="ECO:0000256" key="12">
    <source>
        <dbReference type="ARBA" id="ARBA00023136"/>
    </source>
</evidence>
<keyword evidence="12 18" id="KW-0472">Membrane</keyword>
<evidence type="ECO:0000256" key="14">
    <source>
        <dbReference type="ARBA" id="ARBA00023316"/>
    </source>
</evidence>
<accession>A0A1F5Z7D0</accession>
<dbReference type="SUPFAM" id="SSF53955">
    <property type="entry name" value="Lysozyme-like"/>
    <property type="match status" value="1"/>
</dbReference>
<dbReference type="GO" id="GO:0009002">
    <property type="term" value="F:serine-type D-Ala-D-Ala carboxypeptidase activity"/>
    <property type="evidence" value="ECO:0007669"/>
    <property type="project" value="UniProtKB-EC"/>
</dbReference>
<reference evidence="21 22" key="1">
    <citation type="journal article" date="2016" name="Nat. Commun.">
        <title>Thousands of microbial genomes shed light on interconnected biogeochemical processes in an aquifer system.</title>
        <authorList>
            <person name="Anantharaman K."/>
            <person name="Brown C.T."/>
            <person name="Hug L.A."/>
            <person name="Sharon I."/>
            <person name="Castelle C.J."/>
            <person name="Probst A.J."/>
            <person name="Thomas B.C."/>
            <person name="Singh A."/>
            <person name="Wilkins M.J."/>
            <person name="Karaoz U."/>
            <person name="Brodie E.L."/>
            <person name="Williams K.H."/>
            <person name="Hubbard S.S."/>
            <person name="Banfield J.F."/>
        </authorList>
    </citation>
    <scope>NUCLEOTIDE SEQUENCE [LARGE SCALE GENOMIC DNA]</scope>
</reference>
<evidence type="ECO:0000256" key="2">
    <source>
        <dbReference type="ARBA" id="ARBA00007090"/>
    </source>
</evidence>